<reference evidence="2 3" key="1">
    <citation type="journal article" date="2019" name="Nat. Med.">
        <title>A library of human gut bacterial isolates paired with longitudinal multiomics data enables mechanistic microbiome research.</title>
        <authorList>
            <person name="Poyet M."/>
            <person name="Groussin M."/>
            <person name="Gibbons S.M."/>
            <person name="Avila-Pacheco J."/>
            <person name="Jiang X."/>
            <person name="Kearney S.M."/>
            <person name="Perrotta A.R."/>
            <person name="Berdy B."/>
            <person name="Zhao S."/>
            <person name="Lieberman T.D."/>
            <person name="Swanson P.K."/>
            <person name="Smith M."/>
            <person name="Roesemann S."/>
            <person name="Alexander J.E."/>
            <person name="Rich S.A."/>
            <person name="Livny J."/>
            <person name="Vlamakis H."/>
            <person name="Clish C."/>
            <person name="Bullock K."/>
            <person name="Deik A."/>
            <person name="Scott J."/>
            <person name="Pierce K.A."/>
            <person name="Xavier R.J."/>
            <person name="Alm E.J."/>
        </authorList>
    </citation>
    <scope>NUCLEOTIDE SEQUENCE [LARGE SCALE GENOMIC DNA]</scope>
    <source>
        <strain evidence="2 3">BIOML-A10</strain>
    </source>
</reference>
<dbReference type="Proteomes" id="UP000422221">
    <property type="component" value="Unassembled WGS sequence"/>
</dbReference>
<dbReference type="NCBIfam" id="TIGR04183">
    <property type="entry name" value="Por_Secre_tail"/>
    <property type="match status" value="1"/>
</dbReference>
<accession>A0A7J4XHY9</accession>
<dbReference type="InterPro" id="IPR013783">
    <property type="entry name" value="Ig-like_fold"/>
</dbReference>
<comment type="caution">
    <text evidence="2">The sequence shown here is derived from an EMBL/GenBank/DDBJ whole genome shotgun (WGS) entry which is preliminary data.</text>
</comment>
<evidence type="ECO:0000313" key="3">
    <source>
        <dbReference type="Proteomes" id="UP000422221"/>
    </source>
</evidence>
<evidence type="ECO:0000259" key="1">
    <source>
        <dbReference type="Pfam" id="PF18962"/>
    </source>
</evidence>
<dbReference type="SUPFAM" id="SSF101898">
    <property type="entry name" value="NHL repeat"/>
    <property type="match status" value="1"/>
</dbReference>
<dbReference type="Pfam" id="PF18962">
    <property type="entry name" value="Por_Secre_tail"/>
    <property type="match status" value="1"/>
</dbReference>
<sequence>MPGAMSGHPFLYDMYIMNRILIIILLLTCTVSHAQPPETVQHLGSTITTYGRKIISDKGSIWLTGEFNGELITDTQTNLTSVLPTVFVARYSVEGIREHLSMIENESQVRSAATDENGTLWLLTGTDGNEKLHSISPEGVLSAPVSLTEHTDLILKDFVLLDHTLYLCGNSGEQYFLAAYSMSGEQLWKISESEYASASAEKIATDGTDIILAGTCRGTMTGDTNLFASRFNTSGKKLWTCPIIGTGNESLSDMACMNNGKIALSGSTTSKELTIGSSVQATTSAGVQHALCILLNPDGSYSSIYTAGGTSTSKNTMINALYINDNDEIYAGGYCTGKVVFNPSGDNRYNLPDKGAKDAFLIKLSPENRVLNVKRFGNKTEEEITDLLFMPDADETRLFILTNFKEADEYGITYHTTNLTLSGTTAFPLDATGTGNNIALTSYPHIRIFTDHVIPAQEDIAYRNCIYHRGGSRKVTYQLLSGNLPAGISLSVQGDLSGIPLENGSFPLTIQGTDELGDTSVSSCTLQIAPNGGTGFTKAEESNLQIYPNPVENEFFIEGITGAPQIRLQIISAQGQLVQDRKLTSLSEAINVSDLPQGIYIIRCISEQNIRSQKIIKK</sequence>
<gene>
    <name evidence="2" type="ORF">F3F73_12660</name>
</gene>
<proteinExistence type="predicted"/>
<evidence type="ECO:0000313" key="2">
    <source>
        <dbReference type="EMBL" id="KAA3763936.1"/>
    </source>
</evidence>
<dbReference type="InterPro" id="IPR026444">
    <property type="entry name" value="Secre_tail"/>
</dbReference>
<organism evidence="2 3">
    <name type="scientific">Bacteroides salyersiae</name>
    <dbReference type="NCBI Taxonomy" id="291644"/>
    <lineage>
        <taxon>Bacteria</taxon>
        <taxon>Pseudomonadati</taxon>
        <taxon>Bacteroidota</taxon>
        <taxon>Bacteroidia</taxon>
        <taxon>Bacteroidales</taxon>
        <taxon>Bacteroidaceae</taxon>
        <taxon>Bacteroides</taxon>
    </lineage>
</organism>
<dbReference type="Pfam" id="PF05345">
    <property type="entry name" value="He_PIG"/>
    <property type="match status" value="1"/>
</dbReference>
<dbReference type="AlphaFoldDB" id="A0A7J4XHY9"/>
<feature type="domain" description="Secretion system C-terminal sorting" evidence="1">
    <location>
        <begin position="546"/>
        <end position="616"/>
    </location>
</feature>
<name>A0A7J4XHY9_9BACE</name>
<protein>
    <submittedName>
        <fullName evidence="2">T9SS type A sorting domain-containing protein</fullName>
    </submittedName>
</protein>
<dbReference type="Gene3D" id="2.60.40.10">
    <property type="entry name" value="Immunoglobulins"/>
    <property type="match status" value="1"/>
</dbReference>
<dbReference type="EMBL" id="VWMK01000012">
    <property type="protein sequence ID" value="KAA3763936.1"/>
    <property type="molecule type" value="Genomic_DNA"/>
</dbReference>